<dbReference type="GO" id="GO:0008017">
    <property type="term" value="F:microtubule binding"/>
    <property type="evidence" value="ECO:0007669"/>
    <property type="project" value="InterPro"/>
</dbReference>
<keyword evidence="6 10" id="KW-0175">Coiled coil</keyword>
<evidence type="ECO:0000256" key="6">
    <source>
        <dbReference type="ARBA" id="ARBA00023054"/>
    </source>
</evidence>
<dbReference type="Pfam" id="PF00225">
    <property type="entry name" value="Kinesin"/>
    <property type="match status" value="1"/>
</dbReference>
<protein>
    <submittedName>
        <fullName evidence="15">Kinesin-like protein KIF16B isoform X1</fullName>
    </submittedName>
</protein>
<dbReference type="GO" id="GO:0005856">
    <property type="term" value="C:cytoskeleton"/>
    <property type="evidence" value="ECO:0007669"/>
    <property type="project" value="UniProtKB-SubCell"/>
</dbReference>
<dbReference type="PANTHER" id="PTHR47117">
    <property type="entry name" value="STAR-RELATED LIPID TRANSFER PROTEIN 9"/>
    <property type="match status" value="1"/>
</dbReference>
<organism evidence="14 15">
    <name type="scientific">Dinoponera quadriceps</name>
    <name type="common">South American ant</name>
    <dbReference type="NCBI Taxonomy" id="609295"/>
    <lineage>
        <taxon>Eukaryota</taxon>
        <taxon>Metazoa</taxon>
        <taxon>Ecdysozoa</taxon>
        <taxon>Arthropoda</taxon>
        <taxon>Hexapoda</taxon>
        <taxon>Insecta</taxon>
        <taxon>Pterygota</taxon>
        <taxon>Neoptera</taxon>
        <taxon>Endopterygota</taxon>
        <taxon>Hymenoptera</taxon>
        <taxon>Apocrita</taxon>
        <taxon>Aculeata</taxon>
        <taxon>Formicoidea</taxon>
        <taxon>Formicidae</taxon>
        <taxon>Ponerinae</taxon>
        <taxon>Ponerini</taxon>
        <taxon>Dinoponera</taxon>
    </lineage>
</organism>
<dbReference type="PRINTS" id="PR00380">
    <property type="entry name" value="KINESINHEAVY"/>
</dbReference>
<keyword evidence="3" id="KW-0597">Phosphoprotein</keyword>
<dbReference type="CDD" id="cd22708">
    <property type="entry name" value="FHA_KIF16"/>
    <property type="match status" value="1"/>
</dbReference>
<feature type="region of interest" description="Disordered" evidence="11">
    <location>
        <begin position="924"/>
        <end position="999"/>
    </location>
</feature>
<evidence type="ECO:0000256" key="1">
    <source>
        <dbReference type="ARBA" id="ARBA00004245"/>
    </source>
</evidence>
<dbReference type="Gene3D" id="3.40.850.10">
    <property type="entry name" value="Kinesin motor domain"/>
    <property type="match status" value="1"/>
</dbReference>
<feature type="compositionally biased region" description="Low complexity" evidence="11">
    <location>
        <begin position="963"/>
        <end position="977"/>
    </location>
</feature>
<evidence type="ECO:0000256" key="3">
    <source>
        <dbReference type="ARBA" id="ARBA00022553"/>
    </source>
</evidence>
<feature type="region of interest" description="Disordered" evidence="11">
    <location>
        <begin position="846"/>
        <end position="867"/>
    </location>
</feature>
<dbReference type="SUPFAM" id="SSF64268">
    <property type="entry name" value="PX domain"/>
    <property type="match status" value="1"/>
</dbReference>
<name>A0A6P3WPN8_DINQU</name>
<evidence type="ECO:0000256" key="5">
    <source>
        <dbReference type="ARBA" id="ARBA00022840"/>
    </source>
</evidence>
<dbReference type="InterPro" id="IPR000253">
    <property type="entry name" value="FHA_dom"/>
</dbReference>
<dbReference type="InterPro" id="IPR001683">
    <property type="entry name" value="PX_dom"/>
</dbReference>
<dbReference type="Pfam" id="PF00787">
    <property type="entry name" value="PX"/>
    <property type="match status" value="1"/>
</dbReference>
<feature type="region of interest" description="Disordered" evidence="11">
    <location>
        <begin position="1134"/>
        <end position="1163"/>
    </location>
</feature>
<evidence type="ECO:0000256" key="10">
    <source>
        <dbReference type="SAM" id="Coils"/>
    </source>
</evidence>
<dbReference type="PROSITE" id="PS50195">
    <property type="entry name" value="PX"/>
    <property type="match status" value="1"/>
</dbReference>
<dbReference type="SMART" id="SM00312">
    <property type="entry name" value="PX"/>
    <property type="match status" value="1"/>
</dbReference>
<dbReference type="GO" id="GO:0005737">
    <property type="term" value="C:cytoplasm"/>
    <property type="evidence" value="ECO:0007669"/>
    <property type="project" value="UniProtKB-ARBA"/>
</dbReference>
<accession>A0A6P3WPN8</accession>
<sequence length="1339" mass="151756">MASVKVAVRVRPFNKRELAMNAKMIVQMDGKRTRIFNSKTPGSCRDIDREKYKDFTFDHSYWSFDSNDDNYVSQEEVFYDLGTDVIESAFEGYNACVFAYGQTGSGKTFTMMGTPESQGLIPRICKTLFARMATGKESGASYRTEVSFLEIHNEKVRDLLRLDQSHHSLKVREHPKRGPYVQDLSSHLVYDYSDIQECMVRGNTHRTTASTNMNDVSSRSHAIFTITFVQAGYSEGNMPSETVSKVHLVDLAGSERANATGATGQRLKEGAHINKSLVTLGSVISALSELSSNSDASSTTKRNVFIPYRDSVLTWLLKDSLGGNSKTIMIAAISPADCNYGETLSTLRYANRAKNIINKPTINEDPNVKLIRELREEIQKLKSLIGKDMNVEKPPQVLLDQIYEKQEQEKVLTEEWTEKWRETQQILQEQKALGLRKSGVGVVLDSEMPHLVGIDDNLLSTGVTLYHLKEGKTLVGTEEAPTVQDIVLTGADVEPEHCVVELDSGVATLHPLSPHCWINTAQVDKPTRLSQGCIILLGRNNMFRYNDPAEAAKLRKEGGSGNGNLQSTVVNLSRLSLLSWSISDLHASSSSDNLLNSSEDLRAVEELEQQKAALIKEKEDFKREQEEREERWAARREALEGAQRELEREWGAQWKEWADAIASLESRQRDLRTRRHHLEQERRDEMTQVENMCREIASLRTTLQSKHRQLQEIMNSHERAQNFHQHWEKTDNGAGSDSSLPESWSSLNDEKCIDSVRELVNHHKKELVALESELQSKVKSLNEHQSKVDKMEEELMEIAKRQKHMYHLESADEEASDKKLALPKRTQEQMQEILRRKQSLSLNLKRALPASPGDRSSSGDETASSCEMKSFQDANNRKLQIASALSLLPQSVPSSVETMETFHTAAADSPDPPVAFVDANTTNDFAKKNSQEHEQESGEDDLTRERRSTEAGNEDRTITNADKASSSFTTETTTTTTSDEEEEEEKKMMKKKKSSSPTVTPVITESVLQDSLESPIQQNPAMKRLNQRIARQRMMVMRCLEASTPSKEDLNRQIMILQDLQKQQIELEVSLLEDERKNQRQPPARCSDGDDRLAIASLGTVDYVQNEPNAYCSVEPTNNSSAILLTVATTRSQLFRNNRPNTNDQETLSETTPPRRSSSRGYSTVYLTSQNRGDRLSSPYSLTITRSLPSLIANDGDCDSVINMIVSIPSYVIRGAGTSSHYEYEVRVVAQDDSWTLLRRYRRFRELYMSMRQKYGSKVAAIRFPPRQVFPKYEVVARQRRKRLEEYLRRLIQVCSELPHCEPLYKHNGNLSNIDKQSLLEFSPFFRRGMFESSKYGTS</sequence>
<feature type="domain" description="PX" evidence="13">
    <location>
        <begin position="1202"/>
        <end position="1315"/>
    </location>
</feature>
<feature type="coiled-coil region" evidence="10">
    <location>
        <begin position="753"/>
        <end position="801"/>
    </location>
</feature>
<dbReference type="OrthoDB" id="3176171at2759"/>
<evidence type="ECO:0000256" key="8">
    <source>
        <dbReference type="ARBA" id="ARBA00023212"/>
    </source>
</evidence>
<dbReference type="InterPro" id="IPR019821">
    <property type="entry name" value="Kinesin_motor_CS"/>
</dbReference>
<dbReference type="Pfam" id="PF00498">
    <property type="entry name" value="FHA"/>
    <property type="match status" value="1"/>
</dbReference>
<keyword evidence="5 9" id="KW-0067">ATP-binding</keyword>
<dbReference type="InterPro" id="IPR018247">
    <property type="entry name" value="EF_Hand_1_Ca_BS"/>
</dbReference>
<keyword evidence="4 9" id="KW-0547">Nucleotide-binding</keyword>
<keyword evidence="7 9" id="KW-0505">Motor protein</keyword>
<evidence type="ECO:0000256" key="4">
    <source>
        <dbReference type="ARBA" id="ARBA00022741"/>
    </source>
</evidence>
<gene>
    <name evidence="15" type="primary">LOC106740975</name>
</gene>
<dbReference type="Proteomes" id="UP000515204">
    <property type="component" value="Unplaced"/>
</dbReference>
<dbReference type="InterPro" id="IPR008984">
    <property type="entry name" value="SMAD_FHA_dom_sf"/>
</dbReference>
<evidence type="ECO:0000256" key="11">
    <source>
        <dbReference type="SAM" id="MobiDB-lite"/>
    </source>
</evidence>
<dbReference type="SUPFAM" id="SSF49879">
    <property type="entry name" value="SMAD/FHA domain"/>
    <property type="match status" value="1"/>
</dbReference>
<dbReference type="FunFam" id="2.60.200.20:FF:000005">
    <property type="entry name" value="Kinesin family member 16B"/>
    <property type="match status" value="1"/>
</dbReference>
<dbReference type="PROSITE" id="PS00018">
    <property type="entry name" value="EF_HAND_1"/>
    <property type="match status" value="1"/>
</dbReference>
<dbReference type="InterPro" id="IPR036871">
    <property type="entry name" value="PX_dom_sf"/>
</dbReference>
<feature type="compositionally biased region" description="Basic and acidic residues" evidence="11">
    <location>
        <begin position="925"/>
        <end position="957"/>
    </location>
</feature>
<dbReference type="GO" id="GO:0035091">
    <property type="term" value="F:phosphatidylinositol binding"/>
    <property type="evidence" value="ECO:0007669"/>
    <property type="project" value="InterPro"/>
</dbReference>
<feature type="domain" description="Kinesin motor" evidence="12">
    <location>
        <begin position="3"/>
        <end position="356"/>
    </location>
</feature>
<comment type="similarity">
    <text evidence="9">Belongs to the TRAFAC class myosin-kinesin ATPase superfamily. Kinesin family.</text>
</comment>
<feature type="compositionally biased region" description="Polar residues" evidence="11">
    <location>
        <begin position="1134"/>
        <end position="1154"/>
    </location>
</feature>
<reference evidence="15" key="1">
    <citation type="submission" date="2025-08" db="UniProtKB">
        <authorList>
            <consortium name="RefSeq"/>
        </authorList>
    </citation>
    <scope>IDENTIFICATION</scope>
</reference>
<keyword evidence="14" id="KW-1185">Reference proteome</keyword>
<dbReference type="InterPro" id="IPR036961">
    <property type="entry name" value="Kinesin_motor_dom_sf"/>
</dbReference>
<dbReference type="GO" id="GO:0007018">
    <property type="term" value="P:microtubule-based movement"/>
    <property type="evidence" value="ECO:0007669"/>
    <property type="project" value="InterPro"/>
</dbReference>
<evidence type="ECO:0000259" key="13">
    <source>
        <dbReference type="PROSITE" id="PS50195"/>
    </source>
</evidence>
<dbReference type="Gene3D" id="3.30.1520.10">
    <property type="entry name" value="Phox-like domain"/>
    <property type="match status" value="1"/>
</dbReference>
<dbReference type="RefSeq" id="XP_014467996.1">
    <property type="nucleotide sequence ID" value="XM_014612510.1"/>
</dbReference>
<dbReference type="SMART" id="SM00129">
    <property type="entry name" value="KISc"/>
    <property type="match status" value="1"/>
</dbReference>
<evidence type="ECO:0000313" key="14">
    <source>
        <dbReference type="Proteomes" id="UP000515204"/>
    </source>
</evidence>
<evidence type="ECO:0000256" key="7">
    <source>
        <dbReference type="ARBA" id="ARBA00023175"/>
    </source>
</evidence>
<keyword evidence="8" id="KW-0206">Cytoskeleton</keyword>
<dbReference type="PROSITE" id="PS00411">
    <property type="entry name" value="KINESIN_MOTOR_1"/>
    <property type="match status" value="1"/>
</dbReference>
<dbReference type="GO" id="GO:0005524">
    <property type="term" value="F:ATP binding"/>
    <property type="evidence" value="ECO:0007669"/>
    <property type="project" value="UniProtKB-UniRule"/>
</dbReference>
<feature type="coiled-coil region" evidence="10">
    <location>
        <begin position="597"/>
        <end position="681"/>
    </location>
</feature>
<feature type="binding site" evidence="9">
    <location>
        <begin position="101"/>
        <end position="108"/>
    </location>
    <ligand>
        <name>ATP</name>
        <dbReference type="ChEBI" id="CHEBI:30616"/>
    </ligand>
</feature>
<comment type="subcellular location">
    <subcellularLocation>
        <location evidence="1">Cytoplasm</location>
        <location evidence="1">Cytoskeleton</location>
    </subcellularLocation>
</comment>
<dbReference type="GeneID" id="106740975"/>
<dbReference type="PANTHER" id="PTHR47117:SF6">
    <property type="entry name" value="KINESIN-LIKE PROTEIN KIF16B"/>
    <property type="match status" value="1"/>
</dbReference>
<evidence type="ECO:0000256" key="9">
    <source>
        <dbReference type="PROSITE-ProRule" id="PRU00283"/>
    </source>
</evidence>
<proteinExistence type="inferred from homology"/>
<evidence type="ECO:0000313" key="15">
    <source>
        <dbReference type="RefSeq" id="XP_014467996.1"/>
    </source>
</evidence>
<dbReference type="InterPro" id="IPR001752">
    <property type="entry name" value="Kinesin_motor_dom"/>
</dbReference>
<dbReference type="Gene3D" id="2.60.200.20">
    <property type="match status" value="1"/>
</dbReference>
<dbReference type="InterPro" id="IPR027417">
    <property type="entry name" value="P-loop_NTPase"/>
</dbReference>
<dbReference type="GO" id="GO:0003777">
    <property type="term" value="F:microtubule motor activity"/>
    <property type="evidence" value="ECO:0007669"/>
    <property type="project" value="InterPro"/>
</dbReference>
<dbReference type="PROSITE" id="PS50067">
    <property type="entry name" value="KINESIN_MOTOR_2"/>
    <property type="match status" value="1"/>
</dbReference>
<dbReference type="KEGG" id="dqu:106740975"/>
<dbReference type="FunFam" id="3.40.850.10:FF:000021">
    <property type="entry name" value="kinesin-like protein KIF16B isoform X1"/>
    <property type="match status" value="1"/>
</dbReference>
<feature type="compositionally biased region" description="Polar residues" evidence="11">
    <location>
        <begin position="854"/>
        <end position="867"/>
    </location>
</feature>
<dbReference type="SUPFAM" id="SSF52540">
    <property type="entry name" value="P-loop containing nucleoside triphosphate hydrolases"/>
    <property type="match status" value="1"/>
</dbReference>
<dbReference type="CDD" id="cd01365">
    <property type="entry name" value="KISc_KIF1A_KIF1B"/>
    <property type="match status" value="1"/>
</dbReference>
<keyword evidence="2" id="KW-0963">Cytoplasm</keyword>
<dbReference type="CTD" id="43310"/>
<evidence type="ECO:0000256" key="2">
    <source>
        <dbReference type="ARBA" id="ARBA00022490"/>
    </source>
</evidence>
<evidence type="ECO:0000259" key="12">
    <source>
        <dbReference type="PROSITE" id="PS50067"/>
    </source>
</evidence>